<comment type="pathway">
    <text evidence="1">Cofactor biosynthesis; adenosylcobalamin biosynthesis.</text>
</comment>
<comment type="caution">
    <text evidence="7">The sequence shown here is derived from an EMBL/GenBank/DDBJ whole genome shotgun (WGS) entry which is preliminary data.</text>
</comment>
<feature type="domain" description="Tetrapyrrole methylase" evidence="6">
    <location>
        <begin position="13"/>
        <end position="177"/>
    </location>
</feature>
<dbReference type="InterPro" id="IPR035996">
    <property type="entry name" value="4pyrrol_Methylase_sf"/>
</dbReference>
<protein>
    <submittedName>
        <fullName evidence="7">Precorrin-6y C5,15-methyltransferase subunit CbiE</fullName>
    </submittedName>
</protein>
<dbReference type="AlphaFoldDB" id="A0A8J4DS89"/>
<dbReference type="Pfam" id="PF00590">
    <property type="entry name" value="TP_methylase"/>
    <property type="match status" value="1"/>
</dbReference>
<dbReference type="NCBIfam" id="TIGR02467">
    <property type="entry name" value="CbiE"/>
    <property type="match status" value="1"/>
</dbReference>
<keyword evidence="8" id="KW-1185">Reference proteome</keyword>
<dbReference type="RefSeq" id="WP_239153244.1">
    <property type="nucleotide sequence ID" value="NZ_BOPF01000015.1"/>
</dbReference>
<evidence type="ECO:0000256" key="3">
    <source>
        <dbReference type="ARBA" id="ARBA00022603"/>
    </source>
</evidence>
<dbReference type="EMBL" id="BOPF01000015">
    <property type="protein sequence ID" value="GIJ47608.1"/>
    <property type="molecule type" value="Genomic_DNA"/>
</dbReference>
<dbReference type="Gene3D" id="3.40.1010.10">
    <property type="entry name" value="Cobalt-precorrin-4 Transmethylase, Domain 1"/>
    <property type="match status" value="1"/>
</dbReference>
<keyword evidence="5" id="KW-0949">S-adenosyl-L-methionine</keyword>
<name>A0A8J4DS89_9ACTN</name>
<evidence type="ECO:0000259" key="6">
    <source>
        <dbReference type="Pfam" id="PF00590"/>
    </source>
</evidence>
<evidence type="ECO:0000256" key="4">
    <source>
        <dbReference type="ARBA" id="ARBA00022679"/>
    </source>
</evidence>
<dbReference type="SUPFAM" id="SSF53335">
    <property type="entry name" value="S-adenosyl-L-methionine-dependent methyltransferases"/>
    <property type="match status" value="1"/>
</dbReference>
<dbReference type="InterPro" id="IPR014777">
    <property type="entry name" value="4pyrrole_Mease_sub1"/>
</dbReference>
<dbReference type="GO" id="GO:0009236">
    <property type="term" value="P:cobalamin biosynthetic process"/>
    <property type="evidence" value="ECO:0007669"/>
    <property type="project" value="UniProtKB-UniPathway"/>
</dbReference>
<dbReference type="PANTHER" id="PTHR43182:SF1">
    <property type="entry name" value="COBALT-PRECORRIN-7 C(5)-METHYLTRANSFERASE"/>
    <property type="match status" value="1"/>
</dbReference>
<evidence type="ECO:0000256" key="1">
    <source>
        <dbReference type="ARBA" id="ARBA00004953"/>
    </source>
</evidence>
<dbReference type="UniPathway" id="UPA00148"/>
<dbReference type="Proteomes" id="UP000619260">
    <property type="component" value="Unassembled WGS sequence"/>
</dbReference>
<accession>A0A8J4DS89</accession>
<keyword evidence="2" id="KW-0169">Cobalamin biosynthesis</keyword>
<dbReference type="InterPro" id="IPR006365">
    <property type="entry name" value="Cbl_synth_CobL"/>
</dbReference>
<dbReference type="CDD" id="cd11644">
    <property type="entry name" value="Precorrin-6Y-MT"/>
    <property type="match status" value="1"/>
</dbReference>
<dbReference type="PIRSF" id="PIRSF036428">
    <property type="entry name" value="CobL"/>
    <property type="match status" value="1"/>
</dbReference>
<evidence type="ECO:0000313" key="8">
    <source>
        <dbReference type="Proteomes" id="UP000619260"/>
    </source>
</evidence>
<proteinExistence type="predicted"/>
<dbReference type="InterPro" id="IPR000878">
    <property type="entry name" value="4pyrrol_Mease"/>
</dbReference>
<dbReference type="Gene3D" id="3.40.50.150">
    <property type="entry name" value="Vaccinia Virus protein VP39"/>
    <property type="match status" value="1"/>
</dbReference>
<sequence length="411" mass="41996">MREPVAVLGVDGGALSARAGAFLAGATLVVGGTRHLSTVNGIPASAELLPLGNVESALTRIRAHPGRTVVLASGDPGFFGILRAIRRAALPCVVEPAISSVALAFARLGLPWDDAVVVSAHGTTGERALRRAVNACRAHSTVAVLTGPGAGPDELAAALPGRRLVVASRLGHPDERVGEYPDAADWPAPTVVLALPPRLDNTARAGAAFYERVPIVSEAGWLAGAPAAPDRWALPESAFEHRDSMITKAEIRALVLARLGPRTGDLVWDVGAGSGSVAVECARFGAAAVAVDRDADAYSPIVHNAAVYGVEVDVVIDTAPACLERLPDPDAVFVGGGGLDVLAACAARRPARLVAAFAAVERVGPALAAMTAAGYAAEGTQLQANRLSPLPDGTHRLAAVNPVTVLWGVLS</sequence>
<dbReference type="Gene3D" id="3.30.950.10">
    <property type="entry name" value="Methyltransferase, Cobalt-precorrin-4 Transmethylase, Domain 2"/>
    <property type="match status" value="1"/>
</dbReference>
<keyword evidence="3" id="KW-0489">Methyltransferase</keyword>
<keyword evidence="4" id="KW-0808">Transferase</keyword>
<evidence type="ECO:0000256" key="5">
    <source>
        <dbReference type="ARBA" id="ARBA00022691"/>
    </source>
</evidence>
<dbReference type="GO" id="GO:0032259">
    <property type="term" value="P:methylation"/>
    <property type="evidence" value="ECO:0007669"/>
    <property type="project" value="UniProtKB-KW"/>
</dbReference>
<dbReference type="InterPro" id="IPR050714">
    <property type="entry name" value="Cobalamin_biosynth_MTase"/>
</dbReference>
<organism evidence="7 8">
    <name type="scientific">Virgisporangium aliadipatigenens</name>
    <dbReference type="NCBI Taxonomy" id="741659"/>
    <lineage>
        <taxon>Bacteria</taxon>
        <taxon>Bacillati</taxon>
        <taxon>Actinomycetota</taxon>
        <taxon>Actinomycetes</taxon>
        <taxon>Micromonosporales</taxon>
        <taxon>Micromonosporaceae</taxon>
        <taxon>Virgisporangium</taxon>
    </lineage>
</organism>
<dbReference type="NCBIfam" id="TIGR02469">
    <property type="entry name" value="CbiT"/>
    <property type="match status" value="1"/>
</dbReference>
<reference evidence="7" key="1">
    <citation type="submission" date="2021-01" db="EMBL/GenBank/DDBJ databases">
        <title>Whole genome shotgun sequence of Virgisporangium aliadipatigenens NBRC 105644.</title>
        <authorList>
            <person name="Komaki H."/>
            <person name="Tamura T."/>
        </authorList>
    </citation>
    <scope>NUCLEOTIDE SEQUENCE</scope>
    <source>
        <strain evidence="7">NBRC 105644</strain>
    </source>
</reference>
<dbReference type="InterPro" id="IPR029063">
    <property type="entry name" value="SAM-dependent_MTases_sf"/>
</dbReference>
<dbReference type="PANTHER" id="PTHR43182">
    <property type="entry name" value="COBALT-PRECORRIN-6B C(15)-METHYLTRANSFERASE (DECARBOXYLATING)"/>
    <property type="match status" value="1"/>
</dbReference>
<dbReference type="GO" id="GO:0008276">
    <property type="term" value="F:protein methyltransferase activity"/>
    <property type="evidence" value="ECO:0007669"/>
    <property type="project" value="InterPro"/>
</dbReference>
<dbReference type="InterPro" id="IPR014776">
    <property type="entry name" value="4pyrrole_Mease_sub2"/>
</dbReference>
<evidence type="ECO:0000313" key="7">
    <source>
        <dbReference type="EMBL" id="GIJ47608.1"/>
    </source>
</evidence>
<dbReference type="InterPro" id="IPR012818">
    <property type="entry name" value="CbiE"/>
</dbReference>
<dbReference type="InterPro" id="IPR014008">
    <property type="entry name" value="Cbl_synth_MTase_CbiT"/>
</dbReference>
<gene>
    <name evidence="7" type="ORF">Val02_44940</name>
</gene>
<evidence type="ECO:0000256" key="2">
    <source>
        <dbReference type="ARBA" id="ARBA00022573"/>
    </source>
</evidence>
<dbReference type="SUPFAM" id="SSF53790">
    <property type="entry name" value="Tetrapyrrole methylase"/>
    <property type="match status" value="1"/>
</dbReference>